<dbReference type="EMBL" id="BJVS01000007">
    <property type="protein sequence ID" value="GEL54349.1"/>
    <property type="molecule type" value="Genomic_DNA"/>
</dbReference>
<dbReference type="KEGG" id="abg:Asbog_01535"/>
<accession>A0AAN4R7E2</accession>
<dbReference type="Proteomes" id="UP000321287">
    <property type="component" value="Unassembled WGS sequence"/>
</dbReference>
<reference evidence="1 2" key="1">
    <citation type="submission" date="2019-07" db="EMBL/GenBank/DDBJ databases">
        <title>Whole genome shotgun sequence of Asaia bogorensis NBRC 16594.</title>
        <authorList>
            <person name="Hosoyama A."/>
            <person name="Uohara A."/>
            <person name="Ohji S."/>
            <person name="Ichikawa N."/>
        </authorList>
    </citation>
    <scope>NUCLEOTIDE SEQUENCE [LARGE SCALE GENOMIC DNA]</scope>
    <source>
        <strain evidence="1 2">NBRC 16594</strain>
    </source>
</reference>
<evidence type="ECO:0000313" key="2">
    <source>
        <dbReference type="Proteomes" id="UP000321287"/>
    </source>
</evidence>
<protein>
    <submittedName>
        <fullName evidence="1">Uncharacterized protein</fullName>
    </submittedName>
</protein>
<gene>
    <name evidence="1" type="ORF">ABO01nite_23560</name>
</gene>
<proteinExistence type="predicted"/>
<evidence type="ECO:0000313" key="1">
    <source>
        <dbReference type="EMBL" id="GEL54349.1"/>
    </source>
</evidence>
<organism evidence="1 2">
    <name type="scientific">Asaia bogorensis NBRC 16594</name>
    <dbReference type="NCBI Taxonomy" id="1231624"/>
    <lineage>
        <taxon>Bacteria</taxon>
        <taxon>Pseudomonadati</taxon>
        <taxon>Pseudomonadota</taxon>
        <taxon>Alphaproteobacteria</taxon>
        <taxon>Acetobacterales</taxon>
        <taxon>Acetobacteraceae</taxon>
        <taxon>Asaia</taxon>
    </lineage>
</organism>
<keyword evidence="2" id="KW-1185">Reference proteome</keyword>
<sequence length="160" mass="17989">MERVGKDDYQGPVGKRSRCNHLLTLRKAGELDAEAETLAERWLSDYQFGVHGYTDAMHSPLPSDYIRGDAITFATSRGIASERVGLVRDNLGDDAHDMLVRLLSLDQSFASIAREKFPARSKTSAEKAIRERAVVLLQILPSAYKSACRLQKQRKEQARR</sequence>
<dbReference type="AlphaFoldDB" id="A0AAN4R7E2"/>
<comment type="caution">
    <text evidence="1">The sequence shown here is derived from an EMBL/GenBank/DDBJ whole genome shotgun (WGS) entry which is preliminary data.</text>
</comment>
<name>A0AAN4R7E2_9PROT</name>